<proteinExistence type="predicted"/>
<keyword evidence="1" id="KW-1133">Transmembrane helix</keyword>
<name>A0ABP1CNH9_9APHY</name>
<evidence type="ECO:0000313" key="2">
    <source>
        <dbReference type="EMBL" id="CAL1696232.1"/>
    </source>
</evidence>
<accession>A0ABP1CNH9</accession>
<gene>
    <name evidence="2" type="ORF">GFSPODELE1_LOCUS1101</name>
</gene>
<keyword evidence="1" id="KW-0472">Membrane</keyword>
<organism evidence="2 3">
    <name type="scientific">Somion occarium</name>
    <dbReference type="NCBI Taxonomy" id="3059160"/>
    <lineage>
        <taxon>Eukaryota</taxon>
        <taxon>Fungi</taxon>
        <taxon>Dikarya</taxon>
        <taxon>Basidiomycota</taxon>
        <taxon>Agaricomycotina</taxon>
        <taxon>Agaricomycetes</taxon>
        <taxon>Polyporales</taxon>
        <taxon>Cerrenaceae</taxon>
        <taxon>Somion</taxon>
    </lineage>
</organism>
<evidence type="ECO:0008006" key="4">
    <source>
        <dbReference type="Google" id="ProtNLM"/>
    </source>
</evidence>
<evidence type="ECO:0000256" key="1">
    <source>
        <dbReference type="SAM" id="Phobius"/>
    </source>
</evidence>
<dbReference type="Proteomes" id="UP001497453">
    <property type="component" value="Chromosome 1"/>
</dbReference>
<sequence length="361" mass="40072">MRVATGSDRQLPGIAVAMGLDPGVLSMYSGTVSGCDPHFPGLPVPPQNGLSQRILPSSSGLIRQRHRCTLSMNMGSTEGPLSFDSEAVPLIIDNSQLDLETSSGVSSEWTPWRSSLPYWLLSACTVGIALNTALVALIYTHLNTPLLNRGSPLPRPNQFIGLDTINMSLYHDYSPEPIVNHAPILTQINSASANLVFPDDLRRHFTFVGTVYPEDRHFFVNESTSTVAQFRVLDYAMENCQVVVNIPPRSHLASRTVRHKTFNISPNPVVIEVWRLGADPYQFLDVRALSWKTRPMRVGRSPIANLVVGEDARAASDIFHCQSDSVQTFEFACTSLMCHLDFWQDRFEPLLAAFLMQYPSK</sequence>
<dbReference type="PROSITE" id="PS51257">
    <property type="entry name" value="PROKAR_LIPOPROTEIN"/>
    <property type="match status" value="1"/>
</dbReference>
<feature type="transmembrane region" description="Helical" evidence="1">
    <location>
        <begin position="118"/>
        <end position="139"/>
    </location>
</feature>
<keyword evidence="3" id="KW-1185">Reference proteome</keyword>
<reference evidence="3" key="1">
    <citation type="submission" date="2024-04" db="EMBL/GenBank/DDBJ databases">
        <authorList>
            <person name="Shaw F."/>
            <person name="Minotto A."/>
        </authorList>
    </citation>
    <scope>NUCLEOTIDE SEQUENCE [LARGE SCALE GENOMIC DNA]</scope>
</reference>
<keyword evidence="1" id="KW-0812">Transmembrane</keyword>
<protein>
    <recommendedName>
        <fullName evidence="4">Ubiquitin 3 binding protein But2 C-terminal domain-containing protein</fullName>
    </recommendedName>
</protein>
<dbReference type="EMBL" id="OZ037944">
    <property type="protein sequence ID" value="CAL1696232.1"/>
    <property type="molecule type" value="Genomic_DNA"/>
</dbReference>
<evidence type="ECO:0000313" key="3">
    <source>
        <dbReference type="Proteomes" id="UP001497453"/>
    </source>
</evidence>